<keyword evidence="6" id="KW-1185">Reference proteome</keyword>
<proteinExistence type="predicted"/>
<sequence>MTTMEAQTTDPEPADEPDCAIERSLRVLGERWTLLILREIFTGTHKYADIREALGVAPNILSARLKTLVSAGVLETRAYREPGCRHRDAYHLTPAGRDLRLVLAALQQWGDTHRPRPQGPCLLRRTRSTGRPVDVAFVSEQGQAVGLSDVVFLPNTP</sequence>
<dbReference type="Proteomes" id="UP000236520">
    <property type="component" value="Unassembled WGS sequence"/>
</dbReference>
<keyword evidence="1" id="KW-0805">Transcription regulation</keyword>
<dbReference type="PROSITE" id="PS51118">
    <property type="entry name" value="HTH_HXLR"/>
    <property type="match status" value="1"/>
</dbReference>
<dbReference type="PANTHER" id="PTHR33204:SF18">
    <property type="entry name" value="TRANSCRIPTIONAL REGULATORY PROTEIN"/>
    <property type="match status" value="1"/>
</dbReference>
<dbReference type="InterPro" id="IPR011991">
    <property type="entry name" value="ArsR-like_HTH"/>
</dbReference>
<keyword evidence="3" id="KW-0804">Transcription</keyword>
<dbReference type="GO" id="GO:0003677">
    <property type="term" value="F:DNA binding"/>
    <property type="evidence" value="ECO:0007669"/>
    <property type="project" value="UniProtKB-KW"/>
</dbReference>
<reference evidence="5 6" key="1">
    <citation type="submission" date="2015-09" db="EMBL/GenBank/DDBJ databases">
        <title>Genome sequence, genome mining and natural product profiling of a biocontrol bacterium Streptomyces malaysiensis F913.</title>
        <authorList>
            <person name="Xu Y."/>
            <person name="Wei J."/>
            <person name="Xie J."/>
            <person name="Li T."/>
            <person name="Zhou Z."/>
        </authorList>
    </citation>
    <scope>NUCLEOTIDE SEQUENCE [LARGE SCALE GENOMIC DNA]</scope>
    <source>
        <strain evidence="5 6">F913</strain>
    </source>
</reference>
<organism evidence="5 6">
    <name type="scientific">Streptomyces malaysiensis</name>
    <dbReference type="NCBI Taxonomy" id="92644"/>
    <lineage>
        <taxon>Bacteria</taxon>
        <taxon>Bacillati</taxon>
        <taxon>Actinomycetota</taxon>
        <taxon>Actinomycetes</taxon>
        <taxon>Kitasatosporales</taxon>
        <taxon>Streptomycetaceae</taxon>
        <taxon>Streptomyces</taxon>
        <taxon>Streptomyces violaceusniger group</taxon>
    </lineage>
</organism>
<dbReference type="EMBL" id="LJIW01000001">
    <property type="protein sequence ID" value="PNG95732.1"/>
    <property type="molecule type" value="Genomic_DNA"/>
</dbReference>
<dbReference type="AlphaFoldDB" id="A0A2J7Z627"/>
<dbReference type="InterPro" id="IPR036388">
    <property type="entry name" value="WH-like_DNA-bd_sf"/>
</dbReference>
<evidence type="ECO:0000256" key="1">
    <source>
        <dbReference type="ARBA" id="ARBA00023015"/>
    </source>
</evidence>
<dbReference type="GeneID" id="303179495"/>
<protein>
    <recommendedName>
        <fullName evidence="4">HTH hxlR-type domain-containing protein</fullName>
    </recommendedName>
</protein>
<evidence type="ECO:0000259" key="4">
    <source>
        <dbReference type="PROSITE" id="PS51118"/>
    </source>
</evidence>
<dbReference type="SUPFAM" id="SSF46785">
    <property type="entry name" value="Winged helix' DNA-binding domain"/>
    <property type="match status" value="1"/>
</dbReference>
<evidence type="ECO:0000313" key="5">
    <source>
        <dbReference type="EMBL" id="PNG95732.1"/>
    </source>
</evidence>
<keyword evidence="2" id="KW-0238">DNA-binding</keyword>
<dbReference type="RefSeq" id="WP_079152876.1">
    <property type="nucleotide sequence ID" value="NZ_CP023992.1"/>
</dbReference>
<dbReference type="InterPro" id="IPR002577">
    <property type="entry name" value="HTH_HxlR"/>
</dbReference>
<evidence type="ECO:0000256" key="2">
    <source>
        <dbReference type="ARBA" id="ARBA00023125"/>
    </source>
</evidence>
<dbReference type="PANTHER" id="PTHR33204">
    <property type="entry name" value="TRANSCRIPTIONAL REGULATOR, MARR FAMILY"/>
    <property type="match status" value="1"/>
</dbReference>
<evidence type="ECO:0000313" key="6">
    <source>
        <dbReference type="Proteomes" id="UP000236520"/>
    </source>
</evidence>
<accession>A0A2J7Z627</accession>
<feature type="domain" description="HTH hxlR-type" evidence="4">
    <location>
        <begin position="19"/>
        <end position="118"/>
    </location>
</feature>
<dbReference type="Gene3D" id="1.10.10.10">
    <property type="entry name" value="Winged helix-like DNA-binding domain superfamily/Winged helix DNA-binding domain"/>
    <property type="match status" value="1"/>
</dbReference>
<gene>
    <name evidence="5" type="ORF">SMF913_11757</name>
</gene>
<evidence type="ECO:0000256" key="3">
    <source>
        <dbReference type="ARBA" id="ARBA00023163"/>
    </source>
</evidence>
<dbReference type="Pfam" id="PF01638">
    <property type="entry name" value="HxlR"/>
    <property type="match status" value="1"/>
</dbReference>
<name>A0A2J7Z627_STRMQ</name>
<dbReference type="CDD" id="cd00090">
    <property type="entry name" value="HTH_ARSR"/>
    <property type="match status" value="1"/>
</dbReference>
<comment type="caution">
    <text evidence="5">The sequence shown here is derived from an EMBL/GenBank/DDBJ whole genome shotgun (WGS) entry which is preliminary data.</text>
</comment>
<dbReference type="InterPro" id="IPR036390">
    <property type="entry name" value="WH_DNA-bd_sf"/>
</dbReference>